<organism evidence="4 5">
    <name type="scientific">Streptomyces venezuelae</name>
    <dbReference type="NCBI Taxonomy" id="54571"/>
    <lineage>
        <taxon>Bacteria</taxon>
        <taxon>Bacillati</taxon>
        <taxon>Actinomycetota</taxon>
        <taxon>Actinomycetes</taxon>
        <taxon>Kitasatosporales</taxon>
        <taxon>Streptomycetaceae</taxon>
        <taxon>Streptomyces</taxon>
    </lineage>
</organism>
<accession>A0A5P2D0W1</accession>
<sequence length="276" mass="28396">MTWTFTRDLGAYLSAAGPAVAARPVVHTMLLTVADALERRGPHAFGAEDPFFGWWTGTDGVVSGALLCTPPHPVLLGAVPAEAVAALAGGALPGPVGGFNARRADAAVLAAGWGRPSRVEEELRLYRLEGLAPPDPAPAGRSRPAGEADLALALDWFAAFAAELGEPGPPPEAAVRDRISYGGLLVWEDGGGPVSMAGFSRPLAGTSRIFPVYTPPELRGRGYAAGATAAASRAARAAGAAEVLLFTDLANPTSNGIYLRLGYRPVEDRVVLTPAG</sequence>
<evidence type="ECO:0000313" key="5">
    <source>
        <dbReference type="Proteomes" id="UP000325211"/>
    </source>
</evidence>
<dbReference type="PROSITE" id="PS51186">
    <property type="entry name" value="GNAT"/>
    <property type="match status" value="1"/>
</dbReference>
<dbReference type="InterPro" id="IPR016181">
    <property type="entry name" value="Acyl_CoA_acyltransferase"/>
</dbReference>
<dbReference type="EMBL" id="CP029190">
    <property type="protein sequence ID" value="QES47678.1"/>
    <property type="molecule type" value="Genomic_DNA"/>
</dbReference>
<dbReference type="InterPro" id="IPR050832">
    <property type="entry name" value="Bact_Acetyltransf"/>
</dbReference>
<dbReference type="Pfam" id="PF00583">
    <property type="entry name" value="Acetyltransf_1"/>
    <property type="match status" value="1"/>
</dbReference>
<keyword evidence="2" id="KW-0012">Acyltransferase</keyword>
<dbReference type="OrthoDB" id="3174529at2"/>
<dbReference type="GO" id="GO:0016747">
    <property type="term" value="F:acyltransferase activity, transferring groups other than amino-acyl groups"/>
    <property type="evidence" value="ECO:0007669"/>
    <property type="project" value="InterPro"/>
</dbReference>
<protein>
    <submittedName>
        <fullName evidence="4">GNAT family N-acetyltransferase</fullName>
    </submittedName>
</protein>
<dbReference type="SUPFAM" id="SSF55729">
    <property type="entry name" value="Acyl-CoA N-acyltransferases (Nat)"/>
    <property type="match status" value="1"/>
</dbReference>
<name>A0A5P2D0W1_STRVZ</name>
<proteinExistence type="predicted"/>
<reference evidence="4 5" key="1">
    <citation type="submission" date="2018-05" db="EMBL/GenBank/DDBJ databases">
        <title>Streptomyces venezuelae.</title>
        <authorList>
            <person name="Kim W."/>
            <person name="Lee N."/>
            <person name="Cho B.-K."/>
        </authorList>
    </citation>
    <scope>NUCLEOTIDE SEQUENCE [LARGE SCALE GENOMIC DNA]</scope>
    <source>
        <strain evidence="4 5">ATCC 21782</strain>
    </source>
</reference>
<evidence type="ECO:0000256" key="1">
    <source>
        <dbReference type="ARBA" id="ARBA00022679"/>
    </source>
</evidence>
<feature type="domain" description="N-acetyltransferase" evidence="3">
    <location>
        <begin position="140"/>
        <end position="276"/>
    </location>
</feature>
<dbReference type="RefSeq" id="WP_150206798.1">
    <property type="nucleotide sequence ID" value="NZ_CP029190.1"/>
</dbReference>
<dbReference type="PANTHER" id="PTHR43877">
    <property type="entry name" value="AMINOALKYLPHOSPHONATE N-ACETYLTRANSFERASE-RELATED-RELATED"/>
    <property type="match status" value="1"/>
</dbReference>
<dbReference type="Proteomes" id="UP000325211">
    <property type="component" value="Chromosome"/>
</dbReference>
<evidence type="ECO:0000259" key="3">
    <source>
        <dbReference type="PROSITE" id="PS51186"/>
    </source>
</evidence>
<dbReference type="Gene3D" id="3.40.630.30">
    <property type="match status" value="1"/>
</dbReference>
<keyword evidence="1 4" id="KW-0808">Transferase</keyword>
<dbReference type="InterPro" id="IPR000182">
    <property type="entry name" value="GNAT_dom"/>
</dbReference>
<evidence type="ECO:0000256" key="2">
    <source>
        <dbReference type="ARBA" id="ARBA00023315"/>
    </source>
</evidence>
<gene>
    <name evidence="4" type="ORF">DEJ50_07465</name>
</gene>
<dbReference type="AlphaFoldDB" id="A0A5P2D0W1"/>
<dbReference type="PANTHER" id="PTHR43877:SF2">
    <property type="entry name" value="AMINOALKYLPHOSPHONATE N-ACETYLTRANSFERASE-RELATED"/>
    <property type="match status" value="1"/>
</dbReference>
<evidence type="ECO:0000313" key="4">
    <source>
        <dbReference type="EMBL" id="QES47678.1"/>
    </source>
</evidence>